<dbReference type="InterPro" id="IPR033910">
    <property type="entry name" value="GluRS_core"/>
</dbReference>
<dbReference type="GO" id="GO:0005739">
    <property type="term" value="C:mitochondrion"/>
    <property type="evidence" value="ECO:0007669"/>
    <property type="project" value="UniProtKB-SubCell"/>
</dbReference>
<feature type="region of interest" description="Disordered" evidence="12">
    <location>
        <begin position="22"/>
        <end position="43"/>
    </location>
</feature>
<dbReference type="PROSITE" id="PS00178">
    <property type="entry name" value="AA_TRNA_LIGASE_I"/>
    <property type="match status" value="1"/>
</dbReference>
<dbReference type="GO" id="GO:0008270">
    <property type="term" value="F:zinc ion binding"/>
    <property type="evidence" value="ECO:0007669"/>
    <property type="project" value="InterPro"/>
</dbReference>
<sequence length="578" mass="63602">MLRTARVAVQPRWSILPAYRPFSSSSRSLCPSSSSQPEKTPKLRFAPSPTGYLHLGGLRTALYNHLLARKLGGKWVLRIEDTDQTRYVEGAVESLLGTLKWAKLDFDEGPGVGGPNEPYFQSQRKDVYDRYLDPLIESGKAYHCFCTPERLAATRKRLQKEGSHEGYDRRCLGLSADEVKERLEKGERNIVRFKSSSGALEQEDLIYDAIHYESLPLEDFVLRKSDGLPTYHFANVVDDYEMGVTHVLRGEEWLPSTPKHLQLYDALGLPRPKFAHLPLLINPDGSKLSKRAGDVKVEDYIAKGYEPEALLNFVALMGWSPQSSSSSSSPSPTSAATDSFSAAAVAASNEEVLPLADLIAAFSLEGVNKNRATMQSAKLDFLNRAHLRLKLADTAPGGGRANVAERAREVVRGKWPELEESAEGKRLLEEEYLARVVDALKDRIHTLLDIPSLGAYFFHPPVYDSALATQLYKTVPPAVHALAALPSSAYTSPSAAEAPSVKDTLDELVLARPGGKRAAKEVMNPLRWALTGQKLDLTVREHATQVGAGVIDVVAVLGKEEVLRRIAAALAWSEAQQK</sequence>
<comment type="caution">
    <text evidence="15">The sequence shown here is derived from an EMBL/GenBank/DDBJ whole genome shotgun (WGS) entry which is preliminary data.</text>
</comment>
<evidence type="ECO:0000256" key="3">
    <source>
        <dbReference type="ARBA" id="ARBA00012835"/>
    </source>
</evidence>
<evidence type="ECO:0000256" key="12">
    <source>
        <dbReference type="SAM" id="MobiDB-lite"/>
    </source>
</evidence>
<comment type="similarity">
    <text evidence="2">Belongs to the class-I aminoacyl-tRNA synthetase family. Glutamate--tRNA ligase type 1 subfamily.</text>
</comment>
<keyword evidence="6 11" id="KW-0067">ATP-binding</keyword>
<dbReference type="InterPro" id="IPR020751">
    <property type="entry name" value="aa-tRNA-synth_I_codon-bd_sub2"/>
</dbReference>
<dbReference type="CDD" id="cd00808">
    <property type="entry name" value="GluRS_core"/>
    <property type="match status" value="1"/>
</dbReference>
<dbReference type="InterPro" id="IPR049940">
    <property type="entry name" value="GluQ/Sye"/>
</dbReference>
<proteinExistence type="inferred from homology"/>
<dbReference type="SUPFAM" id="SSF48163">
    <property type="entry name" value="An anticodon-binding domain of class I aminoacyl-tRNA synthetases"/>
    <property type="match status" value="1"/>
</dbReference>
<dbReference type="AlphaFoldDB" id="A0AAV5GQH9"/>
<keyword evidence="5 11" id="KW-0547">Nucleotide-binding</keyword>
<evidence type="ECO:0000256" key="1">
    <source>
        <dbReference type="ARBA" id="ARBA00004173"/>
    </source>
</evidence>
<dbReference type="InterPro" id="IPR020058">
    <property type="entry name" value="Glu/Gln-tRNA-synth_Ib_cat-dom"/>
</dbReference>
<feature type="compositionally biased region" description="Low complexity" evidence="12">
    <location>
        <begin position="23"/>
        <end position="35"/>
    </location>
</feature>
<dbReference type="Gene3D" id="1.10.10.350">
    <property type="match status" value="1"/>
</dbReference>
<comment type="subcellular location">
    <subcellularLocation>
        <location evidence="1">Mitochondrion</location>
    </subcellularLocation>
</comment>
<gene>
    <name evidence="15" type="ORF">Rhopal_005463-T1</name>
</gene>
<protein>
    <recommendedName>
        <fullName evidence="10">Glutamate--tRNA ligase, mitochondrial</fullName>
        <ecNumber evidence="3">6.1.1.17</ecNumber>
    </recommendedName>
    <alternativeName>
        <fullName evidence="9">Glutamyl-tRNA synthetase</fullName>
    </alternativeName>
</protein>
<keyword evidence="4 11" id="KW-0436">Ligase</keyword>
<dbReference type="Gene3D" id="3.40.50.620">
    <property type="entry name" value="HUPs"/>
    <property type="match status" value="1"/>
</dbReference>
<name>A0AAV5GQH9_9BASI</name>
<evidence type="ECO:0000313" key="15">
    <source>
        <dbReference type="EMBL" id="GJN92433.1"/>
    </source>
</evidence>
<dbReference type="SUPFAM" id="SSF52374">
    <property type="entry name" value="Nucleotidylyl transferase"/>
    <property type="match status" value="1"/>
</dbReference>
<dbReference type="GO" id="GO:0000049">
    <property type="term" value="F:tRNA binding"/>
    <property type="evidence" value="ECO:0007669"/>
    <property type="project" value="InterPro"/>
</dbReference>
<keyword evidence="16" id="KW-1185">Reference proteome</keyword>
<dbReference type="PANTHER" id="PTHR43311">
    <property type="entry name" value="GLUTAMATE--TRNA LIGASE"/>
    <property type="match status" value="1"/>
</dbReference>
<evidence type="ECO:0000256" key="10">
    <source>
        <dbReference type="ARBA" id="ARBA00072917"/>
    </source>
</evidence>
<dbReference type="Pfam" id="PF00749">
    <property type="entry name" value="tRNA-synt_1c"/>
    <property type="match status" value="1"/>
</dbReference>
<dbReference type="InterPro" id="IPR008925">
    <property type="entry name" value="aa_tRNA-synth_I_cd-bd_sf"/>
</dbReference>
<dbReference type="FunFam" id="3.40.50.620:FF:000045">
    <property type="entry name" value="Glutamate--tRNA ligase, mitochondrial"/>
    <property type="match status" value="1"/>
</dbReference>
<evidence type="ECO:0000256" key="5">
    <source>
        <dbReference type="ARBA" id="ARBA00022741"/>
    </source>
</evidence>
<feature type="domain" description="Glutamyl/glutaminyl-tRNA synthetase class Ib catalytic" evidence="13">
    <location>
        <begin position="43"/>
        <end position="325"/>
    </location>
</feature>
<evidence type="ECO:0000313" key="16">
    <source>
        <dbReference type="Proteomes" id="UP001342314"/>
    </source>
</evidence>
<dbReference type="InterPro" id="IPR001412">
    <property type="entry name" value="aa-tRNA-synth_I_CS"/>
</dbReference>
<accession>A0AAV5GQH9</accession>
<dbReference type="InterPro" id="IPR000924">
    <property type="entry name" value="Glu/Gln-tRNA-synth"/>
</dbReference>
<dbReference type="EMBL" id="BQKY01000011">
    <property type="protein sequence ID" value="GJN92433.1"/>
    <property type="molecule type" value="Genomic_DNA"/>
</dbReference>
<evidence type="ECO:0000259" key="14">
    <source>
        <dbReference type="Pfam" id="PF19269"/>
    </source>
</evidence>
<dbReference type="Pfam" id="PF19269">
    <property type="entry name" value="Anticodon_2"/>
    <property type="match status" value="1"/>
</dbReference>
<evidence type="ECO:0000256" key="9">
    <source>
        <dbReference type="ARBA" id="ARBA00030865"/>
    </source>
</evidence>
<evidence type="ECO:0000256" key="7">
    <source>
        <dbReference type="ARBA" id="ARBA00022917"/>
    </source>
</evidence>
<dbReference type="GO" id="GO:0006424">
    <property type="term" value="P:glutamyl-tRNA aminoacylation"/>
    <property type="evidence" value="ECO:0007669"/>
    <property type="project" value="InterPro"/>
</dbReference>
<evidence type="ECO:0000256" key="4">
    <source>
        <dbReference type="ARBA" id="ARBA00022598"/>
    </source>
</evidence>
<keyword evidence="7 11" id="KW-0648">Protein biosynthesis</keyword>
<dbReference type="PRINTS" id="PR00987">
    <property type="entry name" value="TRNASYNTHGLU"/>
</dbReference>
<dbReference type="HAMAP" id="MF_00022">
    <property type="entry name" value="Glu_tRNA_synth_type1"/>
    <property type="match status" value="1"/>
</dbReference>
<organism evidence="15 16">
    <name type="scientific">Rhodotorula paludigena</name>
    <dbReference type="NCBI Taxonomy" id="86838"/>
    <lineage>
        <taxon>Eukaryota</taxon>
        <taxon>Fungi</taxon>
        <taxon>Dikarya</taxon>
        <taxon>Basidiomycota</taxon>
        <taxon>Pucciniomycotina</taxon>
        <taxon>Microbotryomycetes</taxon>
        <taxon>Sporidiobolales</taxon>
        <taxon>Sporidiobolaceae</taxon>
        <taxon>Rhodotorula</taxon>
    </lineage>
</organism>
<feature type="domain" description="Aminoacyl-tRNA synthetase class I anticodon-binding" evidence="14">
    <location>
        <begin position="418"/>
        <end position="570"/>
    </location>
</feature>
<evidence type="ECO:0000256" key="8">
    <source>
        <dbReference type="ARBA" id="ARBA00023146"/>
    </source>
</evidence>
<dbReference type="InterPro" id="IPR014729">
    <property type="entry name" value="Rossmann-like_a/b/a_fold"/>
</dbReference>
<dbReference type="PANTHER" id="PTHR43311:SF2">
    <property type="entry name" value="GLUTAMATE--TRNA LIGASE, MITOCHONDRIAL-RELATED"/>
    <property type="match status" value="1"/>
</dbReference>
<dbReference type="InterPro" id="IPR004527">
    <property type="entry name" value="Glu-tRNA-ligase_bac/mito"/>
</dbReference>
<keyword evidence="8 11" id="KW-0030">Aminoacyl-tRNA synthetase</keyword>
<evidence type="ECO:0000256" key="6">
    <source>
        <dbReference type="ARBA" id="ARBA00022840"/>
    </source>
</evidence>
<evidence type="ECO:0000256" key="11">
    <source>
        <dbReference type="RuleBase" id="RU363037"/>
    </source>
</evidence>
<dbReference type="Proteomes" id="UP001342314">
    <property type="component" value="Unassembled WGS sequence"/>
</dbReference>
<evidence type="ECO:0000259" key="13">
    <source>
        <dbReference type="Pfam" id="PF00749"/>
    </source>
</evidence>
<dbReference type="GO" id="GO:0005524">
    <property type="term" value="F:ATP binding"/>
    <property type="evidence" value="ECO:0007669"/>
    <property type="project" value="UniProtKB-KW"/>
</dbReference>
<reference evidence="15 16" key="1">
    <citation type="submission" date="2021-12" db="EMBL/GenBank/DDBJ databases">
        <title>High titer production of polyol ester of fatty acids by Rhodotorula paludigena BS15 towards product separation-free biomass refinery.</title>
        <authorList>
            <person name="Mano J."/>
            <person name="Ono H."/>
            <person name="Tanaka T."/>
            <person name="Naito K."/>
            <person name="Sushida H."/>
            <person name="Ike M."/>
            <person name="Tokuyasu K."/>
            <person name="Kitaoka M."/>
        </authorList>
    </citation>
    <scope>NUCLEOTIDE SEQUENCE [LARGE SCALE GENOMIC DNA]</scope>
    <source>
        <strain evidence="15 16">BS15</strain>
    </source>
</reference>
<dbReference type="EC" id="6.1.1.17" evidence="3"/>
<dbReference type="NCBIfam" id="TIGR00464">
    <property type="entry name" value="gltX_bact"/>
    <property type="match status" value="1"/>
</dbReference>
<dbReference type="InterPro" id="IPR045462">
    <property type="entry name" value="aa-tRNA-synth_I_cd-bd"/>
</dbReference>
<dbReference type="GO" id="GO:0004818">
    <property type="term" value="F:glutamate-tRNA ligase activity"/>
    <property type="evidence" value="ECO:0007669"/>
    <property type="project" value="UniProtKB-EC"/>
</dbReference>
<evidence type="ECO:0000256" key="2">
    <source>
        <dbReference type="ARBA" id="ARBA00007894"/>
    </source>
</evidence>